<keyword evidence="2 6" id="KW-0732">Signal</keyword>
<dbReference type="AlphaFoldDB" id="A0A8D8AEB5"/>
<dbReference type="InterPro" id="IPR038565">
    <property type="entry name" value="CLIP_sf"/>
</dbReference>
<protein>
    <submittedName>
        <fullName evidence="8">Serine protease easter</fullName>
    </submittedName>
</protein>
<dbReference type="PROSITE" id="PS51257">
    <property type="entry name" value="PROKAR_LIPOPROTEIN"/>
    <property type="match status" value="1"/>
</dbReference>
<keyword evidence="5" id="KW-1015">Disulfide bond</keyword>
<feature type="chain" id="PRO_5034020271" evidence="6">
    <location>
        <begin position="21"/>
        <end position="156"/>
    </location>
</feature>
<name>A0A8D8AEB5_CULPI</name>
<evidence type="ECO:0000256" key="6">
    <source>
        <dbReference type="SAM" id="SignalP"/>
    </source>
</evidence>
<feature type="signal peptide" evidence="6">
    <location>
        <begin position="1"/>
        <end position="20"/>
    </location>
</feature>
<evidence type="ECO:0000256" key="5">
    <source>
        <dbReference type="ARBA" id="ARBA00023157"/>
    </source>
</evidence>
<dbReference type="InterPro" id="IPR022700">
    <property type="entry name" value="CLIP"/>
</dbReference>
<evidence type="ECO:0000256" key="1">
    <source>
        <dbReference type="ARBA" id="ARBA00022670"/>
    </source>
</evidence>
<dbReference type="SUPFAM" id="SSF50494">
    <property type="entry name" value="Trypsin-like serine proteases"/>
    <property type="match status" value="1"/>
</dbReference>
<evidence type="ECO:0000256" key="2">
    <source>
        <dbReference type="ARBA" id="ARBA00022729"/>
    </source>
</evidence>
<reference evidence="8" key="1">
    <citation type="submission" date="2021-05" db="EMBL/GenBank/DDBJ databases">
        <authorList>
            <person name="Alioto T."/>
            <person name="Alioto T."/>
            <person name="Gomez Garrido J."/>
        </authorList>
    </citation>
    <scope>NUCLEOTIDE SEQUENCE</scope>
</reference>
<dbReference type="GO" id="GO:0006508">
    <property type="term" value="P:proteolysis"/>
    <property type="evidence" value="ECO:0007669"/>
    <property type="project" value="UniProtKB-KW"/>
</dbReference>
<keyword evidence="4" id="KW-0720">Serine protease</keyword>
<dbReference type="Pfam" id="PF12032">
    <property type="entry name" value="CLIP"/>
    <property type="match status" value="1"/>
</dbReference>
<dbReference type="GO" id="GO:0008236">
    <property type="term" value="F:serine-type peptidase activity"/>
    <property type="evidence" value="ECO:0007669"/>
    <property type="project" value="UniProtKB-KW"/>
</dbReference>
<dbReference type="InterPro" id="IPR009003">
    <property type="entry name" value="Peptidase_S1_PA"/>
</dbReference>
<dbReference type="EMBL" id="HBUE01028492">
    <property type="protein sequence ID" value="CAG6455432.1"/>
    <property type="molecule type" value="Transcribed_RNA"/>
</dbReference>
<dbReference type="SMART" id="SM00680">
    <property type="entry name" value="CLIP"/>
    <property type="match status" value="1"/>
</dbReference>
<evidence type="ECO:0000256" key="4">
    <source>
        <dbReference type="ARBA" id="ARBA00022825"/>
    </source>
</evidence>
<dbReference type="PROSITE" id="PS51888">
    <property type="entry name" value="CLIP"/>
    <property type="match status" value="1"/>
</dbReference>
<accession>A0A8D8AEB5</accession>
<organism evidence="8">
    <name type="scientific">Culex pipiens</name>
    <name type="common">House mosquito</name>
    <dbReference type="NCBI Taxonomy" id="7175"/>
    <lineage>
        <taxon>Eukaryota</taxon>
        <taxon>Metazoa</taxon>
        <taxon>Ecdysozoa</taxon>
        <taxon>Arthropoda</taxon>
        <taxon>Hexapoda</taxon>
        <taxon>Insecta</taxon>
        <taxon>Pterygota</taxon>
        <taxon>Neoptera</taxon>
        <taxon>Endopterygota</taxon>
        <taxon>Diptera</taxon>
        <taxon>Nematocera</taxon>
        <taxon>Culicoidea</taxon>
        <taxon>Culicidae</taxon>
        <taxon>Culicinae</taxon>
        <taxon>Culicini</taxon>
        <taxon>Culex</taxon>
        <taxon>Culex</taxon>
    </lineage>
</organism>
<evidence type="ECO:0000259" key="7">
    <source>
        <dbReference type="PROSITE" id="PS51888"/>
    </source>
</evidence>
<keyword evidence="3" id="KW-0378">Hydrolase</keyword>
<evidence type="ECO:0000313" key="8">
    <source>
        <dbReference type="EMBL" id="CAG6455432.1"/>
    </source>
</evidence>
<feature type="domain" description="Clip" evidence="7">
    <location>
        <begin position="26"/>
        <end position="79"/>
    </location>
</feature>
<keyword evidence="1 8" id="KW-0645">Protease</keyword>
<sequence length="156" mass="17077">MAVNRCLLTVLLVGIAACQAVELYESCTDGAGVKGLCIPLKSCSSISGLLMRKNYTDSERNYIKNSNCGTLDATRMVCCPLPGMLKARFSAPASLPALGTCGQTSDNRIVGGSIAQLDEYPWLARIQYYKCEYSVRSLRQDYQTTMIRSRSALRVD</sequence>
<evidence type="ECO:0000256" key="3">
    <source>
        <dbReference type="ARBA" id="ARBA00022801"/>
    </source>
</evidence>
<dbReference type="Gene3D" id="3.30.1640.30">
    <property type="match status" value="1"/>
</dbReference>
<proteinExistence type="predicted"/>